<evidence type="ECO:0000313" key="1">
    <source>
        <dbReference type="EMBL" id="VDO11310.1"/>
    </source>
</evidence>
<dbReference type="AlphaFoldDB" id="A0A0R3TVD8"/>
<proteinExistence type="predicted"/>
<dbReference type="Proteomes" id="UP000278807">
    <property type="component" value="Unassembled WGS sequence"/>
</dbReference>
<gene>
    <name evidence="1" type="ORF">HNAJ_LOCUS11772</name>
</gene>
<keyword evidence="2" id="KW-1185">Reference proteome</keyword>
<accession>A0A0R3TVD8</accession>
<organism evidence="3">
    <name type="scientific">Rodentolepis nana</name>
    <name type="common">Dwarf tapeworm</name>
    <name type="synonym">Hymenolepis nana</name>
    <dbReference type="NCBI Taxonomy" id="102285"/>
    <lineage>
        <taxon>Eukaryota</taxon>
        <taxon>Metazoa</taxon>
        <taxon>Spiralia</taxon>
        <taxon>Lophotrochozoa</taxon>
        <taxon>Platyhelminthes</taxon>
        <taxon>Cestoda</taxon>
        <taxon>Eucestoda</taxon>
        <taxon>Cyclophyllidea</taxon>
        <taxon>Hymenolepididae</taxon>
        <taxon>Rodentolepis</taxon>
    </lineage>
</organism>
<evidence type="ECO:0000313" key="2">
    <source>
        <dbReference type="Proteomes" id="UP000278807"/>
    </source>
</evidence>
<dbReference type="EMBL" id="UZAE01013785">
    <property type="protein sequence ID" value="VDO11310.1"/>
    <property type="molecule type" value="Genomic_DNA"/>
</dbReference>
<reference evidence="3" key="1">
    <citation type="submission" date="2017-02" db="UniProtKB">
        <authorList>
            <consortium name="WormBaseParasite"/>
        </authorList>
    </citation>
    <scope>IDENTIFICATION</scope>
</reference>
<evidence type="ECO:0000313" key="3">
    <source>
        <dbReference type="WBParaSite" id="HNAJ_0001178301-mRNA-1"/>
    </source>
</evidence>
<protein>
    <submittedName>
        <fullName evidence="3">SH2 domain-containing protein</fullName>
    </submittedName>
</protein>
<name>A0A0R3TVD8_RODNA</name>
<dbReference type="WBParaSite" id="HNAJ_0001178301-mRNA-1">
    <property type="protein sequence ID" value="HNAJ_0001178301-mRNA-1"/>
    <property type="gene ID" value="HNAJ_0001178301"/>
</dbReference>
<reference evidence="1 2" key="2">
    <citation type="submission" date="2018-11" db="EMBL/GenBank/DDBJ databases">
        <authorList>
            <consortium name="Pathogen Informatics"/>
        </authorList>
    </citation>
    <scope>NUCLEOTIDE SEQUENCE [LARGE SCALE GENOMIC DNA]</scope>
</reference>
<sequence>MEEFDSSENNTQHIRFAMQQNMYLTLKVNGTRSGWIPKTLAAIKRNDDSIVVTVPKPFKDSPPMFRYYFIHSKD</sequence>